<dbReference type="Proteomes" id="UP000295621">
    <property type="component" value="Unassembled WGS sequence"/>
</dbReference>
<keyword evidence="1" id="KW-0067">ATP-binding</keyword>
<comment type="caution">
    <text evidence="1">The sequence shown here is derived from an EMBL/GenBank/DDBJ whole genome shotgun (WGS) entry which is preliminary data.</text>
</comment>
<dbReference type="InterPro" id="IPR036890">
    <property type="entry name" value="HATPase_C_sf"/>
</dbReference>
<accession>A0A4R4RR10</accession>
<organism evidence="1 2">
    <name type="scientific">Jiangella ureilytica</name>
    <dbReference type="NCBI Taxonomy" id="2530374"/>
    <lineage>
        <taxon>Bacteria</taxon>
        <taxon>Bacillati</taxon>
        <taxon>Actinomycetota</taxon>
        <taxon>Actinomycetes</taxon>
        <taxon>Jiangellales</taxon>
        <taxon>Jiangellaceae</taxon>
        <taxon>Jiangella</taxon>
    </lineage>
</organism>
<proteinExistence type="predicted"/>
<reference evidence="1 2" key="1">
    <citation type="submission" date="2019-02" db="EMBL/GenBank/DDBJ databases">
        <title>Draft genome sequences of novel Actinobacteria.</title>
        <authorList>
            <person name="Sahin N."/>
            <person name="Ay H."/>
            <person name="Saygin H."/>
        </authorList>
    </citation>
    <scope>NUCLEOTIDE SEQUENCE [LARGE SCALE GENOMIC DNA]</scope>
    <source>
        <strain evidence="1 2">KC603</strain>
    </source>
</reference>
<dbReference type="GO" id="GO:0005524">
    <property type="term" value="F:ATP binding"/>
    <property type="evidence" value="ECO:0007669"/>
    <property type="project" value="UniProtKB-KW"/>
</dbReference>
<gene>
    <name evidence="1" type="ORF">E1212_10375</name>
</gene>
<protein>
    <submittedName>
        <fullName evidence="1">ATP-binding protein</fullName>
    </submittedName>
</protein>
<dbReference type="AlphaFoldDB" id="A0A4R4RR10"/>
<name>A0A4R4RR10_9ACTN</name>
<evidence type="ECO:0000313" key="2">
    <source>
        <dbReference type="Proteomes" id="UP000295621"/>
    </source>
</evidence>
<dbReference type="SUPFAM" id="SSF55874">
    <property type="entry name" value="ATPase domain of HSP90 chaperone/DNA topoisomerase II/histidine kinase"/>
    <property type="match status" value="1"/>
</dbReference>
<dbReference type="OrthoDB" id="3757919at2"/>
<keyword evidence="2" id="KW-1185">Reference proteome</keyword>
<sequence length="493" mass="54774">MDQGWDIAEPRADALIESLRAFGYSPEAAVADLIDNSISAGAKRVSVDFIWIGRDSLVRVSDDGHGMTEAALAAAMRPGSANPLEVRRATDLGRFGLGLKTASFSQARELTVVSTDAATGVTSTRRWDLDTVAVSSEWRLLRTAPEGCEIAAPASSGGTVVQWGKLDRLVGNADIDDPRAQRRLLDVATRVQRHLAVTFHRFLGGRGRIRIDINGREIQPLDPFLIDHPATQRLESEELPFRGSLIRVTPYVLPHRSKLDDEDAERGGGVHGWNQQQGFYVYRSKRLLVPGDWLGLGMARDEHTKLARIAIDFPSSMDHEWQVDVKKSTARPPSELTESLRRIARATRSKAEDVYRHRGKIFVRQNSRDFVFAWHEYRGRNGELKYKVNRRHPVITALFEAAGQNRQIVERALRFIEETVPTTMIGAAVASAIDNQSTPFSEARRELGALVDFAFSGLLSDGASPSEAIDRIAVIEPFVYFPEVIAAFREGKL</sequence>
<dbReference type="Pfam" id="PF13589">
    <property type="entry name" value="HATPase_c_3"/>
    <property type="match status" value="1"/>
</dbReference>
<keyword evidence="1" id="KW-0547">Nucleotide-binding</keyword>
<dbReference type="EMBL" id="SMKL01000018">
    <property type="protein sequence ID" value="TDC52004.1"/>
    <property type="molecule type" value="Genomic_DNA"/>
</dbReference>
<dbReference type="Gene3D" id="3.30.565.10">
    <property type="entry name" value="Histidine kinase-like ATPase, C-terminal domain"/>
    <property type="match status" value="1"/>
</dbReference>
<evidence type="ECO:0000313" key="1">
    <source>
        <dbReference type="EMBL" id="TDC52004.1"/>
    </source>
</evidence>
<dbReference type="RefSeq" id="WP_131982005.1">
    <property type="nucleotide sequence ID" value="NZ_SMKL01000018.1"/>
</dbReference>